<dbReference type="InterPro" id="IPR013974">
    <property type="entry name" value="SAF"/>
</dbReference>
<feature type="domain" description="Flp pilus assembly protein RcpC/CpaB" evidence="2">
    <location>
        <begin position="122"/>
        <end position="230"/>
    </location>
</feature>
<dbReference type="RefSeq" id="WP_007792440.1">
    <property type="nucleotide sequence ID" value="NZ_DS022276.1"/>
</dbReference>
<dbReference type="EMBL" id="AATQ01000023">
    <property type="protein sequence ID" value="EAU45681.1"/>
    <property type="molecule type" value="Genomic_DNA"/>
</dbReference>
<protein>
    <submittedName>
        <fullName evidence="3">CpaB family protein</fullName>
    </submittedName>
</protein>
<accession>Q0FN99</accession>
<dbReference type="eggNOG" id="COG3745">
    <property type="taxonomic scope" value="Bacteria"/>
</dbReference>
<evidence type="ECO:0000259" key="2">
    <source>
        <dbReference type="Pfam" id="PF16976"/>
    </source>
</evidence>
<dbReference type="NCBIfam" id="TIGR03177">
    <property type="entry name" value="pilus_cpaB"/>
    <property type="match status" value="1"/>
</dbReference>
<dbReference type="Pfam" id="PF16976">
    <property type="entry name" value="RcpC"/>
    <property type="match status" value="1"/>
</dbReference>
<dbReference type="CDD" id="cd11614">
    <property type="entry name" value="SAF_CpaB_FlgA_like"/>
    <property type="match status" value="1"/>
</dbReference>
<proteinExistence type="predicted"/>
<sequence length="286" mass="30837">MRLVFGLVLLAGLALAGFAVHLAQKQFGAYQNALQEERQKAVEAVPTGRIYVMTRPIARGEILTPDAVKLAPWPMEIMPEGIFTEKRPLFVEGDAPRVVVNAMDKFDAVLDGRVSEPGGDAGLTSRLERGERAFAIKVDVATGVSGFLRPGDRVDVYWTGRVPGNDPNLPQGDVTKLIETGIRLIAVDQTAESETANPTTIARTVTVAITPQQVAGLAQAQSTGRLSLSLMAANDETVADAIEVDQRALLGLTKREQQVEKKSIQVCTTRVRRGSEVVEIPIPCTN</sequence>
<evidence type="ECO:0000259" key="1">
    <source>
        <dbReference type="Pfam" id="PF08666"/>
    </source>
</evidence>
<dbReference type="AlphaFoldDB" id="Q0FN99"/>
<dbReference type="OrthoDB" id="163768at2"/>
<dbReference type="InterPro" id="IPR031571">
    <property type="entry name" value="RcpC_dom"/>
</dbReference>
<evidence type="ECO:0000313" key="4">
    <source>
        <dbReference type="Proteomes" id="UP000006230"/>
    </source>
</evidence>
<gene>
    <name evidence="3" type="ORF">R2601_09038</name>
</gene>
<dbReference type="STRING" id="314265.R2601_09038"/>
<name>Q0FN99_SALBH</name>
<organism evidence="3 4">
    <name type="scientific">Salipiger bermudensis (strain DSM 26914 / JCM 13377 / KCTC 12554 / HTCC2601)</name>
    <name type="common">Pelagibaca bermudensis</name>
    <dbReference type="NCBI Taxonomy" id="314265"/>
    <lineage>
        <taxon>Bacteria</taxon>
        <taxon>Pseudomonadati</taxon>
        <taxon>Pseudomonadota</taxon>
        <taxon>Alphaproteobacteria</taxon>
        <taxon>Rhodobacterales</taxon>
        <taxon>Roseobacteraceae</taxon>
        <taxon>Salipiger</taxon>
    </lineage>
</organism>
<dbReference type="InterPro" id="IPR017592">
    <property type="entry name" value="Pilus_assmbl_Flp-typ_CpaB"/>
</dbReference>
<dbReference type="Pfam" id="PF08666">
    <property type="entry name" value="SAF"/>
    <property type="match status" value="1"/>
</dbReference>
<comment type="caution">
    <text evidence="3">The sequence shown here is derived from an EMBL/GenBank/DDBJ whole genome shotgun (WGS) entry which is preliminary data.</text>
</comment>
<dbReference type="HOGENOM" id="CLU_057068_4_1_5"/>
<evidence type="ECO:0000313" key="3">
    <source>
        <dbReference type="EMBL" id="EAU45681.1"/>
    </source>
</evidence>
<keyword evidence="4" id="KW-1185">Reference proteome</keyword>
<reference evidence="3 4" key="1">
    <citation type="journal article" date="2010" name="J. Bacteriol.">
        <title>Genome sequences of Pelagibaca bermudensis HTCC2601T and Maritimibacter alkaliphilus HTCC2654T, the type strains of two marine Roseobacter genera.</title>
        <authorList>
            <person name="Thrash J.C."/>
            <person name="Cho J.C."/>
            <person name="Ferriera S."/>
            <person name="Johnson J."/>
            <person name="Vergin K.L."/>
            <person name="Giovannoni S.J."/>
        </authorList>
    </citation>
    <scope>NUCLEOTIDE SEQUENCE [LARGE SCALE GENOMIC DNA]</scope>
    <source>
        <strain evidence="4">DSM 26914 / JCM 13377 / KCTC 12554 / HTCC2601</strain>
    </source>
</reference>
<feature type="domain" description="SAF" evidence="1">
    <location>
        <begin position="49"/>
        <end position="86"/>
    </location>
</feature>
<dbReference type="Proteomes" id="UP000006230">
    <property type="component" value="Unassembled WGS sequence"/>
</dbReference>